<gene>
    <name evidence="1" type="ORF">UABAM_02835</name>
</gene>
<protein>
    <submittedName>
        <fullName evidence="1">Uncharacterized protein</fullName>
    </submittedName>
</protein>
<proteinExistence type="predicted"/>
<dbReference type="AlphaFoldDB" id="A0A5S9IMK0"/>
<dbReference type="KEGG" id="uam:UABAM_02835"/>
<evidence type="ECO:0000313" key="2">
    <source>
        <dbReference type="Proteomes" id="UP000326354"/>
    </source>
</evidence>
<reference evidence="1 2" key="1">
    <citation type="submission" date="2019-08" db="EMBL/GenBank/DDBJ databases">
        <title>Complete genome sequence of Candidatus Uab amorphum.</title>
        <authorList>
            <person name="Shiratori T."/>
            <person name="Suzuki S."/>
            <person name="Kakizawa Y."/>
            <person name="Ishida K."/>
        </authorList>
    </citation>
    <scope>NUCLEOTIDE SEQUENCE [LARGE SCALE GENOMIC DNA]</scope>
    <source>
        <strain evidence="1 2">SRT547</strain>
    </source>
</reference>
<evidence type="ECO:0000313" key="1">
    <source>
        <dbReference type="EMBL" id="BBM84474.1"/>
    </source>
</evidence>
<dbReference type="Proteomes" id="UP000326354">
    <property type="component" value="Chromosome"/>
</dbReference>
<dbReference type="EMBL" id="AP019860">
    <property type="protein sequence ID" value="BBM84474.1"/>
    <property type="molecule type" value="Genomic_DNA"/>
</dbReference>
<dbReference type="OrthoDB" id="10018228at2"/>
<dbReference type="RefSeq" id="WP_151968629.1">
    <property type="nucleotide sequence ID" value="NZ_AP019860.1"/>
</dbReference>
<organism evidence="1 2">
    <name type="scientific">Uabimicrobium amorphum</name>
    <dbReference type="NCBI Taxonomy" id="2596890"/>
    <lineage>
        <taxon>Bacteria</taxon>
        <taxon>Pseudomonadati</taxon>
        <taxon>Planctomycetota</taxon>
        <taxon>Candidatus Uabimicrobiia</taxon>
        <taxon>Candidatus Uabimicrobiales</taxon>
        <taxon>Candidatus Uabimicrobiaceae</taxon>
        <taxon>Candidatus Uabimicrobium</taxon>
    </lineage>
</organism>
<keyword evidence="2" id="KW-1185">Reference proteome</keyword>
<accession>A0A5S9IMK0</accession>
<sequence length="162" mass="17586">MAIKKLFANEIVTSVSYAKIVDLKSPGVNGGSFVSGAKQTRDLNTIQHDPDSIVKNLNTNQFTLDSGVYIVNAWAISNRVNSNQLTIENITDAITYLGLSESSNSSVSFNAKSFVEAYFSIDALKFFEVQHECQTTKTIDGFGMAGGLNNEIYTSVSILKIG</sequence>
<name>A0A5S9IMK0_UABAM</name>